<keyword evidence="2" id="KW-1185">Reference proteome</keyword>
<gene>
    <name evidence="1" type="ORF">Kopi_010</name>
</gene>
<dbReference type="EMBL" id="OK330455">
    <property type="protein sequence ID" value="UDF60282.1"/>
    <property type="molecule type" value="Genomic_DNA"/>
</dbReference>
<organism evidence="1 2">
    <name type="scientific">Pseudomonas phage Kopi</name>
    <dbReference type="NCBI Taxonomy" id="2880993"/>
    <lineage>
        <taxon>Viruses</taxon>
        <taxon>Duplodnaviria</taxon>
        <taxon>Heunggongvirae</taxon>
        <taxon>Uroviricota</taxon>
        <taxon>Caudoviricetes</taxon>
        <taxon>Jondennisvirinae</taxon>
        <taxon>Septimatrevirus</taxon>
        <taxon>Septimatrevirus kopi</taxon>
    </lineage>
</organism>
<protein>
    <recommendedName>
        <fullName evidence="3">Virion structural protein</fullName>
    </recommendedName>
</protein>
<accession>A0AAE8Y538</accession>
<evidence type="ECO:0008006" key="3">
    <source>
        <dbReference type="Google" id="ProtNLM"/>
    </source>
</evidence>
<dbReference type="Proteomes" id="UP000828612">
    <property type="component" value="Segment"/>
</dbReference>
<evidence type="ECO:0000313" key="2">
    <source>
        <dbReference type="Proteomes" id="UP000828612"/>
    </source>
</evidence>
<sequence length="318" mass="33594">MAYLNGSAASFADLKTAIENAAIAAGWTFADGILSKNGCFFQLIADTSGGYTQLRLHGGTGKSGSTLTGQPASNAGVKIASSADNPISFPITYEIHYFDNPDEIYCVTNYNSDYYQTLAFGKSDIPGIGGTGAWFTGNMASNLSLTGTGTTSAAQRVHMSVGQTDCGSTPYSGMTCPFWFKASSAGSNVASYMHCGLDSVAWRSEGVETAGNGMLGISYCASLLAALPNISNQATILLPVKAIAWRFDGGRTIAANPKNIRYLRIDNIVPGEIITFGADQWKIYPMFRKDATQRNGVGWTTGATHTGTFGFAIKYTGI</sequence>
<name>A0AAE8Y538_9CAUD</name>
<evidence type="ECO:0000313" key="1">
    <source>
        <dbReference type="EMBL" id="UDF60282.1"/>
    </source>
</evidence>
<proteinExistence type="predicted"/>
<reference evidence="1 2" key="1">
    <citation type="journal article" date="2021" name="Microbiol. Resour. Announc.">
        <title>Complete Genome Sequences of Bacteriophages Kaya, Guyu, Kopi, and TehO, Which Target Clinical Strains of Pseudomonas aeruginosa.</title>
        <authorList>
            <person name="Loh B."/>
            <person name="Wang X."/>
            <person name="Hua X."/>
            <person name="Luo J."/>
            <person name="Wen T."/>
            <person name="Zhang L."/>
            <person name="Ma L."/>
            <person name="Manohar P."/>
            <person name="Nachimuthu R."/>
            <person name="Grainge I."/>
            <person name="Yu Y."/>
            <person name="Leptihn S."/>
        </authorList>
    </citation>
    <scope>NUCLEOTIDE SEQUENCE [LARGE SCALE GENOMIC DNA]</scope>
</reference>